<evidence type="ECO:0000313" key="4">
    <source>
        <dbReference type="Proteomes" id="UP000037035"/>
    </source>
</evidence>
<reference evidence="3 4" key="1">
    <citation type="submission" date="2015-08" db="EMBL/GenBank/DDBJ databases">
        <title>Next Generation Sequencing and Analysis of the Genome of Puccinia sorghi L Schw, the Causal Agent of Maize Common Rust.</title>
        <authorList>
            <person name="Rochi L."/>
            <person name="Burguener G."/>
            <person name="Darino M."/>
            <person name="Turjanski A."/>
            <person name="Kreff E."/>
            <person name="Dieguez M.J."/>
            <person name="Sacco F."/>
        </authorList>
    </citation>
    <scope>NUCLEOTIDE SEQUENCE [LARGE SCALE GENOMIC DNA]</scope>
    <source>
        <strain evidence="3 4">RO10H11247</strain>
    </source>
</reference>
<gene>
    <name evidence="3" type="ORF">VP01_2226g1</name>
</gene>
<proteinExistence type="predicted"/>
<comment type="caution">
    <text evidence="3">The sequence shown here is derived from an EMBL/GenBank/DDBJ whole genome shotgun (WGS) entry which is preliminary data.</text>
</comment>
<dbReference type="EMBL" id="LAVV01007088">
    <property type="protein sequence ID" value="KNZ57152.1"/>
    <property type="molecule type" value="Genomic_DNA"/>
</dbReference>
<keyword evidence="2" id="KW-0812">Transmembrane</keyword>
<feature type="transmembrane region" description="Helical" evidence="2">
    <location>
        <begin position="95"/>
        <end position="116"/>
    </location>
</feature>
<keyword evidence="2" id="KW-1133">Transmembrane helix</keyword>
<feature type="region of interest" description="Disordered" evidence="1">
    <location>
        <begin position="141"/>
        <end position="160"/>
    </location>
</feature>
<dbReference type="Proteomes" id="UP000037035">
    <property type="component" value="Unassembled WGS sequence"/>
</dbReference>
<evidence type="ECO:0000313" key="3">
    <source>
        <dbReference type="EMBL" id="KNZ57152.1"/>
    </source>
</evidence>
<sequence length="385" mass="43534">MMNNRTVKKSSSAEAEATRNLKIIYLHNKQTHHHRTYSAVNIYLRTCIHKHLISLNTLSPRHHGVQTTSKRLATKKYHFAFFFKKKINTRSLHPPALATGIYCWLILNAFLLMQVFHKYSNSGVNGLPQEITISVSHFHQTKRKPQKRDPIPEIPQLQTSLTNNNNSNRLVLYGVVIGKGLMFGEEGGFLSQHHKLRCVCQPPSIQNSTGDEKKTSSLRGRGSTSSVVIEILGKPLSSPRGGLQDHNKQFLKSLRIRLELTAQGSKQCIFKLSRNGIMENDVFIIFSSEDGELKTELATLEKLLLILSKKDVWLKLPYAREIALFCERFIRSFHSNCLVIFKGIYVLFQSLKDLLKCLKSTSIIAASPLVHQTHSTGGKILLKGV</sequence>
<keyword evidence="4" id="KW-1185">Reference proteome</keyword>
<keyword evidence="2" id="KW-0472">Membrane</keyword>
<dbReference type="AlphaFoldDB" id="A0A0L6V9B3"/>
<evidence type="ECO:0000256" key="2">
    <source>
        <dbReference type="SAM" id="Phobius"/>
    </source>
</evidence>
<protein>
    <submittedName>
        <fullName evidence="3">Uncharacterized protein</fullName>
    </submittedName>
</protein>
<dbReference type="VEuPathDB" id="FungiDB:VP01_2226g1"/>
<evidence type="ECO:0000256" key="1">
    <source>
        <dbReference type="SAM" id="MobiDB-lite"/>
    </source>
</evidence>
<name>A0A0L6V9B3_9BASI</name>
<accession>A0A0L6V9B3</accession>
<organism evidence="3 4">
    <name type="scientific">Puccinia sorghi</name>
    <dbReference type="NCBI Taxonomy" id="27349"/>
    <lineage>
        <taxon>Eukaryota</taxon>
        <taxon>Fungi</taxon>
        <taxon>Dikarya</taxon>
        <taxon>Basidiomycota</taxon>
        <taxon>Pucciniomycotina</taxon>
        <taxon>Pucciniomycetes</taxon>
        <taxon>Pucciniales</taxon>
        <taxon>Pucciniaceae</taxon>
        <taxon>Puccinia</taxon>
    </lineage>
</organism>